<organism evidence="1 2">
    <name type="scientific">Streptomyces plumbiresistens</name>
    <dbReference type="NCBI Taxonomy" id="511811"/>
    <lineage>
        <taxon>Bacteria</taxon>
        <taxon>Bacillati</taxon>
        <taxon>Actinomycetota</taxon>
        <taxon>Actinomycetes</taxon>
        <taxon>Kitasatosporales</taxon>
        <taxon>Streptomycetaceae</taxon>
        <taxon>Streptomyces</taxon>
    </lineage>
</organism>
<evidence type="ECO:0000313" key="1">
    <source>
        <dbReference type="EMBL" id="GAA4024455.1"/>
    </source>
</evidence>
<dbReference type="EMBL" id="BAAAZX010000036">
    <property type="protein sequence ID" value="GAA4024455.1"/>
    <property type="molecule type" value="Genomic_DNA"/>
</dbReference>
<protein>
    <submittedName>
        <fullName evidence="1">Uncharacterized protein</fullName>
    </submittedName>
</protein>
<reference evidence="2" key="1">
    <citation type="journal article" date="2019" name="Int. J. Syst. Evol. Microbiol.">
        <title>The Global Catalogue of Microorganisms (GCM) 10K type strain sequencing project: providing services to taxonomists for standard genome sequencing and annotation.</title>
        <authorList>
            <consortium name="The Broad Institute Genomics Platform"/>
            <consortium name="The Broad Institute Genome Sequencing Center for Infectious Disease"/>
            <person name="Wu L."/>
            <person name="Ma J."/>
        </authorList>
    </citation>
    <scope>NUCLEOTIDE SEQUENCE [LARGE SCALE GENOMIC DNA]</scope>
    <source>
        <strain evidence="2">JCM 16924</strain>
    </source>
</reference>
<gene>
    <name evidence="1" type="ORF">GCM10022232_82290</name>
</gene>
<keyword evidence="2" id="KW-1185">Reference proteome</keyword>
<comment type="caution">
    <text evidence="1">The sequence shown here is derived from an EMBL/GenBank/DDBJ whole genome shotgun (WGS) entry which is preliminary data.</text>
</comment>
<proteinExistence type="predicted"/>
<dbReference type="Proteomes" id="UP001500456">
    <property type="component" value="Unassembled WGS sequence"/>
</dbReference>
<evidence type="ECO:0000313" key="2">
    <source>
        <dbReference type="Proteomes" id="UP001500456"/>
    </source>
</evidence>
<sequence>MLLATGPAGEAFPGVPVIRRRAACWCRCRMGHALLRRINSKYHKGDEKYD</sequence>
<name>A0ABP7TD91_9ACTN</name>
<accession>A0ABP7TD91</accession>